<comment type="similarity">
    <text evidence="1">Belongs to the bactofilin family.</text>
</comment>
<dbReference type="InterPro" id="IPR007607">
    <property type="entry name" value="BacA/B"/>
</dbReference>
<sequence length="183" mass="19427">MINMFQKQEAMTNREIGREPETIISASVKLEGDFVSQGNVLIEGEVVGSLKTEKDLRVGERARISADVTAASAIVAGEVRGNIDISDRLELEPTAKVFGDIRTADLVIASGAVVCGKITMGSEATSTAKAGKVGRKAAGKNEFSVDLDEDSSSVEASADRLIEGDSVDQEETNKKTVNAFFTK</sequence>
<accession>A0A2M7QBK9</accession>
<evidence type="ECO:0000313" key="3">
    <source>
        <dbReference type="Proteomes" id="UP000230973"/>
    </source>
</evidence>
<evidence type="ECO:0008006" key="4">
    <source>
        <dbReference type="Google" id="ProtNLM"/>
    </source>
</evidence>
<name>A0A2M7QBK9_9BACT</name>
<proteinExistence type="inferred from homology"/>
<dbReference type="Proteomes" id="UP000230973">
    <property type="component" value="Unassembled WGS sequence"/>
</dbReference>
<gene>
    <name evidence="2" type="ORF">COY93_01950</name>
</gene>
<reference evidence="3" key="1">
    <citation type="submission" date="2017-09" db="EMBL/GenBank/DDBJ databases">
        <title>Depth-based differentiation of microbial function through sediment-hosted aquifers and enrichment of novel symbionts in the deep terrestrial subsurface.</title>
        <authorList>
            <person name="Probst A.J."/>
            <person name="Ladd B."/>
            <person name="Jarett J.K."/>
            <person name="Geller-Mcgrath D.E."/>
            <person name="Sieber C.M.K."/>
            <person name="Emerson J.B."/>
            <person name="Anantharaman K."/>
            <person name="Thomas B.C."/>
            <person name="Malmstrom R."/>
            <person name="Stieglmeier M."/>
            <person name="Klingl A."/>
            <person name="Woyke T."/>
            <person name="Ryan C.M."/>
            <person name="Banfield J.F."/>
        </authorList>
    </citation>
    <scope>NUCLEOTIDE SEQUENCE [LARGE SCALE GENOMIC DNA]</scope>
</reference>
<dbReference type="Pfam" id="PF04519">
    <property type="entry name" value="Bactofilin"/>
    <property type="match status" value="1"/>
</dbReference>
<protein>
    <recommendedName>
        <fullName evidence="4">Cell shape determination protein CcmA</fullName>
    </recommendedName>
</protein>
<dbReference type="PANTHER" id="PTHR35024:SF4">
    <property type="entry name" value="POLYMER-FORMING CYTOSKELETAL PROTEIN"/>
    <property type="match status" value="1"/>
</dbReference>
<dbReference type="Gene3D" id="2.160.10.10">
    <property type="entry name" value="Hexapeptide repeat proteins"/>
    <property type="match status" value="1"/>
</dbReference>
<dbReference type="EMBL" id="PFLC01000026">
    <property type="protein sequence ID" value="PIY62854.1"/>
    <property type="molecule type" value="Genomic_DNA"/>
</dbReference>
<evidence type="ECO:0000313" key="2">
    <source>
        <dbReference type="EMBL" id="PIY62854.1"/>
    </source>
</evidence>
<evidence type="ECO:0000256" key="1">
    <source>
        <dbReference type="ARBA" id="ARBA00044755"/>
    </source>
</evidence>
<dbReference type="AlphaFoldDB" id="A0A2M7QBK9"/>
<organism evidence="2 3">
    <name type="scientific">Candidatus Uhrbacteria bacterium CG_4_10_14_0_8_um_filter_58_22</name>
    <dbReference type="NCBI Taxonomy" id="1975029"/>
    <lineage>
        <taxon>Bacteria</taxon>
        <taxon>Candidatus Uhriibacteriota</taxon>
    </lineage>
</organism>
<comment type="caution">
    <text evidence="2">The sequence shown here is derived from an EMBL/GenBank/DDBJ whole genome shotgun (WGS) entry which is preliminary data.</text>
</comment>
<dbReference type="PANTHER" id="PTHR35024">
    <property type="entry name" value="HYPOTHETICAL CYTOSOLIC PROTEIN"/>
    <property type="match status" value="1"/>
</dbReference>